<proteinExistence type="predicted"/>
<dbReference type="InterPro" id="IPR024467">
    <property type="entry name" value="Xre/MbcA/ParS-like_toxin-bd"/>
</dbReference>
<accession>A0A3B1BIH4</accession>
<dbReference type="AlphaFoldDB" id="A0A3B1BIH4"/>
<dbReference type="InterPro" id="IPR011979">
    <property type="entry name" value="Antitox_Xre"/>
</dbReference>
<protein>
    <recommendedName>
        <fullName evidence="1">Antitoxin Xre/MbcA/ParS-like toxin-binding domain-containing protein</fullName>
    </recommendedName>
</protein>
<reference evidence="2" key="1">
    <citation type="submission" date="2018-06" db="EMBL/GenBank/DDBJ databases">
        <authorList>
            <person name="Zhirakovskaya E."/>
        </authorList>
    </citation>
    <scope>NUCLEOTIDE SEQUENCE</scope>
</reference>
<name>A0A3B1BIH4_9ZZZZ</name>
<sequence length="155" mass="18157">MITEKEEMRTTTERYEKLISILGKKYIKSNIESPFDFITIANKGLNPNVIINFRKHFEISRDFIAELLNISDPTIYRWIRNNKKLERNYSIQLFELAELFLYGAEVFENNENFFKWLDLPNTALGGLEPKELLELPGGISKVKDLLGRIEYGVYS</sequence>
<dbReference type="Pfam" id="PF09722">
    <property type="entry name" value="Xre_MbcA_ParS_C"/>
    <property type="match status" value="1"/>
</dbReference>
<gene>
    <name evidence="2" type="ORF">MNBD_IGNAVI01-1036</name>
</gene>
<organism evidence="2">
    <name type="scientific">hydrothermal vent metagenome</name>
    <dbReference type="NCBI Taxonomy" id="652676"/>
    <lineage>
        <taxon>unclassified sequences</taxon>
        <taxon>metagenomes</taxon>
        <taxon>ecological metagenomes</taxon>
    </lineage>
</organism>
<dbReference type="NCBIfam" id="TIGR02293">
    <property type="entry name" value="TAS_TIGR02293"/>
    <property type="match status" value="1"/>
</dbReference>
<evidence type="ECO:0000259" key="1">
    <source>
        <dbReference type="Pfam" id="PF09722"/>
    </source>
</evidence>
<dbReference type="EMBL" id="UOGD01000085">
    <property type="protein sequence ID" value="VAX17799.1"/>
    <property type="molecule type" value="Genomic_DNA"/>
</dbReference>
<evidence type="ECO:0000313" key="2">
    <source>
        <dbReference type="EMBL" id="VAX17799.1"/>
    </source>
</evidence>
<feature type="domain" description="Antitoxin Xre/MbcA/ParS-like toxin-binding" evidence="1">
    <location>
        <begin position="104"/>
        <end position="152"/>
    </location>
</feature>